<keyword evidence="2" id="KW-1185">Reference proteome</keyword>
<sequence>MPEKLKPFNPFDFFETQEEINAYLQECFRDEDPNVFVNALGHLAKHHGIAEVSKATGLNRESLYKTFSGKVQPKWDTIARVMRAIHVDMIVEFDTEPRFKTMAAQGDVKEGLALLDKLDAHFKTNTETN</sequence>
<dbReference type="SUPFAM" id="SSF47413">
    <property type="entry name" value="lambda repressor-like DNA-binding domains"/>
    <property type="match status" value="1"/>
</dbReference>
<dbReference type="PANTHER" id="PTHR40275">
    <property type="entry name" value="SSL7038 PROTEIN"/>
    <property type="match status" value="1"/>
</dbReference>
<dbReference type="InterPro" id="IPR014057">
    <property type="entry name" value="HI1420"/>
</dbReference>
<dbReference type="AlphaFoldDB" id="F6DBR9"/>
<dbReference type="NCBIfam" id="TIGR02684">
    <property type="entry name" value="dnstrm_HI1420"/>
    <property type="match status" value="1"/>
</dbReference>
<name>F6DBR9_THICA</name>
<gene>
    <name evidence="1" type="ordered locus">Thicy_0532</name>
</gene>
<dbReference type="KEGG" id="tcy:Thicy_0532"/>
<dbReference type="Pfam" id="PF21716">
    <property type="entry name" value="dnstrm_HI1420"/>
    <property type="match status" value="1"/>
</dbReference>
<organism evidence="1 2">
    <name type="scientific">Thiomicrospira cyclica (strain DSM 14477 / JCM 11371 / ALM1)</name>
    <name type="common">Thioalkalimicrobium cyclicum</name>
    <dbReference type="NCBI Taxonomy" id="717773"/>
    <lineage>
        <taxon>Bacteria</taxon>
        <taxon>Pseudomonadati</taxon>
        <taxon>Pseudomonadota</taxon>
        <taxon>Gammaproteobacteria</taxon>
        <taxon>Thiotrichales</taxon>
        <taxon>Piscirickettsiaceae</taxon>
        <taxon>Thiomicrospira</taxon>
    </lineage>
</organism>
<accession>F6DBR9</accession>
<reference evidence="1 2" key="1">
    <citation type="submission" date="2011-05" db="EMBL/GenBank/DDBJ databases">
        <title>Complete sequence of Thioalkalimicrobium cyclicum ALM1.</title>
        <authorList>
            <consortium name="US DOE Joint Genome Institute"/>
            <person name="Lucas S."/>
            <person name="Han J."/>
            <person name="Lapidus A."/>
            <person name="Cheng J.-F."/>
            <person name="Goodwin L."/>
            <person name="Pitluck S."/>
            <person name="Peters L."/>
            <person name="Mikhailova N."/>
            <person name="Davenport K."/>
            <person name="Han C."/>
            <person name="Tapia R."/>
            <person name="Land M."/>
            <person name="Hauser L."/>
            <person name="Kyrpides N."/>
            <person name="Ivanova N."/>
            <person name="Pagani I."/>
            <person name="Kappler U."/>
            <person name="Woyke T."/>
        </authorList>
    </citation>
    <scope>NUCLEOTIDE SEQUENCE [LARGE SCALE GENOMIC DNA]</scope>
    <source>
        <strain evidence="2">DSM 14477 / JCM 11371 / ALM1</strain>
    </source>
</reference>
<dbReference type="PANTHER" id="PTHR40275:SF1">
    <property type="entry name" value="SSL7038 PROTEIN"/>
    <property type="match status" value="1"/>
</dbReference>
<dbReference type="GO" id="GO:0003677">
    <property type="term" value="F:DNA binding"/>
    <property type="evidence" value="ECO:0007669"/>
    <property type="project" value="InterPro"/>
</dbReference>
<dbReference type="eggNOG" id="COG3636">
    <property type="taxonomic scope" value="Bacteria"/>
</dbReference>
<dbReference type="HOGENOM" id="CLU_137365_1_0_6"/>
<dbReference type="STRING" id="717773.Thicy_0532"/>
<dbReference type="Proteomes" id="UP000009232">
    <property type="component" value="Chromosome"/>
</dbReference>
<dbReference type="RefSeq" id="WP_013835086.1">
    <property type="nucleotide sequence ID" value="NC_015581.1"/>
</dbReference>
<dbReference type="OrthoDB" id="9798416at2"/>
<protein>
    <submittedName>
        <fullName evidence="1">Addiction module antidote protein</fullName>
    </submittedName>
</protein>
<evidence type="ECO:0000313" key="2">
    <source>
        <dbReference type="Proteomes" id="UP000009232"/>
    </source>
</evidence>
<dbReference type="InterPro" id="IPR010982">
    <property type="entry name" value="Lambda_DNA-bd_dom_sf"/>
</dbReference>
<dbReference type="EMBL" id="CP002776">
    <property type="protein sequence ID" value="AEG31305.1"/>
    <property type="molecule type" value="Genomic_DNA"/>
</dbReference>
<proteinExistence type="predicted"/>
<evidence type="ECO:0000313" key="1">
    <source>
        <dbReference type="EMBL" id="AEG31305.1"/>
    </source>
</evidence>